<dbReference type="EMBL" id="JBDXSU010000026">
    <property type="protein sequence ID" value="MFB5192679.1"/>
    <property type="molecule type" value="Genomic_DNA"/>
</dbReference>
<dbReference type="RefSeq" id="WP_275474259.1">
    <property type="nucleotide sequence ID" value="NZ_CP162940.1"/>
</dbReference>
<sequence>MALPYKAVERTYLTADKQHTRGPVYHPAIKLEGERTFCFFPDETTESGLIEYDNPHDALANAIELYQHYSKGVDV</sequence>
<comment type="caution">
    <text evidence="1">The sequence shown here is derived from an EMBL/GenBank/DDBJ whole genome shotgun (WGS) entry which is preliminary data.</text>
</comment>
<keyword evidence="2" id="KW-1185">Reference proteome</keyword>
<proteinExistence type="predicted"/>
<organism evidence="1 2">
    <name type="scientific">Alicyclobacillus fastidiosus</name>
    <dbReference type="NCBI Taxonomy" id="392011"/>
    <lineage>
        <taxon>Bacteria</taxon>
        <taxon>Bacillati</taxon>
        <taxon>Bacillota</taxon>
        <taxon>Bacilli</taxon>
        <taxon>Bacillales</taxon>
        <taxon>Alicyclobacillaceae</taxon>
        <taxon>Alicyclobacillus</taxon>
    </lineage>
</organism>
<name>A0ABV5AK86_9BACL</name>
<evidence type="ECO:0000313" key="1">
    <source>
        <dbReference type="EMBL" id="MFB5192679.1"/>
    </source>
</evidence>
<dbReference type="Proteomes" id="UP001579974">
    <property type="component" value="Unassembled WGS sequence"/>
</dbReference>
<accession>A0ABV5AK86</accession>
<gene>
    <name evidence="1" type="ORF">KKP3000_001888</name>
</gene>
<protein>
    <submittedName>
        <fullName evidence="1">Uncharacterized protein</fullName>
    </submittedName>
</protein>
<reference evidence="1 2" key="1">
    <citation type="journal article" date="2024" name="Int. J. Mol. Sci.">
        <title>Exploration of Alicyclobacillus spp. Genome in Search of Antibiotic Resistance.</title>
        <authorList>
            <person name="Bucka-Kolendo J."/>
            <person name="Kiousi D.E."/>
            <person name="Dekowska A."/>
            <person name="Mikolajczuk-Szczyrba A."/>
            <person name="Karadedos D.M."/>
            <person name="Michael P."/>
            <person name="Galanis A."/>
            <person name="Sokolowska B."/>
        </authorList>
    </citation>
    <scope>NUCLEOTIDE SEQUENCE [LARGE SCALE GENOMIC DNA]</scope>
    <source>
        <strain evidence="1 2">KKP 3000</strain>
    </source>
</reference>
<evidence type="ECO:0000313" key="2">
    <source>
        <dbReference type="Proteomes" id="UP001579974"/>
    </source>
</evidence>